<dbReference type="Proteomes" id="UP001321018">
    <property type="component" value="Unassembled WGS sequence"/>
</dbReference>
<dbReference type="EMBL" id="JAOPKA010000038">
    <property type="protein sequence ID" value="MCU4744688.1"/>
    <property type="molecule type" value="Genomic_DNA"/>
</dbReference>
<organism evidence="1 2">
    <name type="scientific">Natronoglomus mannanivorans</name>
    <dbReference type="NCBI Taxonomy" id="2979990"/>
    <lineage>
        <taxon>Archaea</taxon>
        <taxon>Methanobacteriati</taxon>
        <taxon>Methanobacteriota</taxon>
        <taxon>Stenosarchaea group</taxon>
        <taxon>Halobacteria</taxon>
        <taxon>Halobacteriales</taxon>
        <taxon>Natrialbaceae</taxon>
        <taxon>Natronoglomus</taxon>
    </lineage>
</organism>
<accession>A0AAP2Z4X9</accession>
<dbReference type="RefSeq" id="WP_338006486.1">
    <property type="nucleotide sequence ID" value="NZ_JAOPKA010000038.1"/>
</dbReference>
<evidence type="ECO:0000313" key="2">
    <source>
        <dbReference type="Proteomes" id="UP001321018"/>
    </source>
</evidence>
<sequence length="260" mass="28851">MDASTVGQTTVTVSAHATREQEIAILDSIYEFGAEYGFKPFYNKANDFDYRVRRKFTENILQTNQEYLSAFAHSQRSEGNTNTQQIEAVQSALLVSDQLSGDSDTLAIVDGGEQKAIPFVKALSGLQTDLPVVAHCLQSEYYYPSALLADLAASHLAHSLENGEYDYTDPLLPTPHAKETRNSDWGKAFSGLYKNNIEYTPAELPSQRGNSVRERICCWYDGAVMPDRGAEVPLSDSLNPIVGSLRREGFEDLARIIEQL</sequence>
<proteinExistence type="predicted"/>
<protein>
    <submittedName>
        <fullName evidence="1">Uncharacterized protein</fullName>
    </submittedName>
</protein>
<reference evidence="1" key="1">
    <citation type="submission" date="2022-09" db="EMBL/GenBank/DDBJ databases">
        <title>Enrichment on poylsaccharides allowed isolation of novel metabolic and taxonomic groups of Haloarchaea.</title>
        <authorList>
            <person name="Sorokin D.Y."/>
            <person name="Elcheninov A.G."/>
            <person name="Khizhniak T.V."/>
            <person name="Kolganova T.V."/>
            <person name="Kublanov I.V."/>
        </authorList>
    </citation>
    <scope>NUCLEOTIDE SEQUENCE</scope>
    <source>
        <strain evidence="1">AArc-xg1-1</strain>
    </source>
</reference>
<evidence type="ECO:0000313" key="1">
    <source>
        <dbReference type="EMBL" id="MCU4744688.1"/>
    </source>
</evidence>
<name>A0AAP2Z4X9_9EURY</name>
<dbReference type="AlphaFoldDB" id="A0AAP2Z4X9"/>
<gene>
    <name evidence="1" type="ORF">OB960_25300</name>
</gene>
<comment type="caution">
    <text evidence="1">The sequence shown here is derived from an EMBL/GenBank/DDBJ whole genome shotgun (WGS) entry which is preliminary data.</text>
</comment>